<proteinExistence type="predicted"/>
<evidence type="ECO:0000259" key="1">
    <source>
        <dbReference type="Pfam" id="PF05699"/>
    </source>
</evidence>
<gene>
    <name evidence="2" type="ORF">MAR_005849</name>
</gene>
<feature type="domain" description="HAT C-terminal dimerisation" evidence="1">
    <location>
        <begin position="70"/>
        <end position="125"/>
    </location>
</feature>
<reference evidence="2" key="1">
    <citation type="submission" date="2022-11" db="EMBL/GenBank/DDBJ databases">
        <title>Centuries of genome instability and evolution in soft-shell clam transmissible cancer (bioRxiv).</title>
        <authorList>
            <person name="Hart S.F.M."/>
            <person name="Yonemitsu M.A."/>
            <person name="Giersch R.M."/>
            <person name="Beal B.F."/>
            <person name="Arriagada G."/>
            <person name="Davis B.W."/>
            <person name="Ostrander E.A."/>
            <person name="Goff S.P."/>
            <person name="Metzger M.J."/>
        </authorList>
    </citation>
    <scope>NUCLEOTIDE SEQUENCE</scope>
    <source>
        <strain evidence="2">MELC-2E11</strain>
        <tissue evidence="2">Siphon/mantle</tissue>
    </source>
</reference>
<dbReference type="EMBL" id="CP111020">
    <property type="protein sequence ID" value="WAR15744.1"/>
    <property type="molecule type" value="Genomic_DNA"/>
</dbReference>
<organism evidence="2 3">
    <name type="scientific">Mya arenaria</name>
    <name type="common">Soft-shell clam</name>
    <dbReference type="NCBI Taxonomy" id="6604"/>
    <lineage>
        <taxon>Eukaryota</taxon>
        <taxon>Metazoa</taxon>
        <taxon>Spiralia</taxon>
        <taxon>Lophotrochozoa</taxon>
        <taxon>Mollusca</taxon>
        <taxon>Bivalvia</taxon>
        <taxon>Autobranchia</taxon>
        <taxon>Heteroconchia</taxon>
        <taxon>Euheterodonta</taxon>
        <taxon>Imparidentia</taxon>
        <taxon>Neoheterodontei</taxon>
        <taxon>Myida</taxon>
        <taxon>Myoidea</taxon>
        <taxon>Myidae</taxon>
        <taxon>Mya</taxon>
    </lineage>
</organism>
<sequence length="319" mass="36809">MSPVKKLCQDISENGSLNILELNPSQHEIESMKSLCKKYTDALKKNIEARFAQTVPILSALSEIETITQSDCLKRLVSLSYFYPILSDLAEIILSLPVSNAWPERGASAVKRIKTRLRTSVENEHDHEDEAEGNGDCYQLNENSVWFDVEEDFAVNADAGESFEKNERSENSPKDSSSDPLHNLTGECLSDLLTLISLHCVSTNFLHLSLYRFRSYFSALKSPLVFHKFCCKCEFLMDDSKNEYTVCKSDQSIKSNVSYFVEIPLLFQIQQLFQRTDFHLKLKHRFTRKKKEANNIEDIYDGKLYKTYTETWWLFGFLQ</sequence>
<dbReference type="InterPro" id="IPR008906">
    <property type="entry name" value="HATC_C_dom"/>
</dbReference>
<name>A0ABY7F3G6_MYAAR</name>
<evidence type="ECO:0000313" key="2">
    <source>
        <dbReference type="EMBL" id="WAR15744.1"/>
    </source>
</evidence>
<protein>
    <recommendedName>
        <fullName evidence="1">HAT C-terminal dimerisation domain-containing protein</fullName>
    </recommendedName>
</protein>
<evidence type="ECO:0000313" key="3">
    <source>
        <dbReference type="Proteomes" id="UP001164746"/>
    </source>
</evidence>
<accession>A0ABY7F3G6</accession>
<dbReference type="Proteomes" id="UP001164746">
    <property type="component" value="Chromosome 9"/>
</dbReference>
<dbReference type="Pfam" id="PF05699">
    <property type="entry name" value="Dimer_Tnp_hAT"/>
    <property type="match status" value="1"/>
</dbReference>
<keyword evidence="3" id="KW-1185">Reference proteome</keyword>